<evidence type="ECO:0000313" key="2">
    <source>
        <dbReference type="Proteomes" id="UP000015104"/>
    </source>
</evidence>
<accession>T1KE80</accession>
<keyword evidence="2" id="KW-1185">Reference proteome</keyword>
<dbReference type="HOGENOM" id="CLU_3415427_0_0_1"/>
<organism evidence="1 2">
    <name type="scientific">Tetranychus urticae</name>
    <name type="common">Two-spotted spider mite</name>
    <dbReference type="NCBI Taxonomy" id="32264"/>
    <lineage>
        <taxon>Eukaryota</taxon>
        <taxon>Metazoa</taxon>
        <taxon>Ecdysozoa</taxon>
        <taxon>Arthropoda</taxon>
        <taxon>Chelicerata</taxon>
        <taxon>Arachnida</taxon>
        <taxon>Acari</taxon>
        <taxon>Acariformes</taxon>
        <taxon>Trombidiformes</taxon>
        <taxon>Prostigmata</taxon>
        <taxon>Eleutherengona</taxon>
        <taxon>Raphignathae</taxon>
        <taxon>Tetranychoidea</taxon>
        <taxon>Tetranychidae</taxon>
        <taxon>Tetranychus</taxon>
    </lineage>
</organism>
<dbReference type="Proteomes" id="UP000015104">
    <property type="component" value="Unassembled WGS sequence"/>
</dbReference>
<reference evidence="1" key="2">
    <citation type="submission" date="2015-06" db="UniProtKB">
        <authorList>
            <consortium name="EnsemblMetazoa"/>
        </authorList>
    </citation>
    <scope>IDENTIFICATION</scope>
</reference>
<sequence>MARLDLLCACRNLQTGKRSRDLGMEKS</sequence>
<protein>
    <submittedName>
        <fullName evidence="1">Uncharacterized protein</fullName>
    </submittedName>
</protein>
<dbReference type="EMBL" id="CAEY01002034">
    <property type="status" value="NOT_ANNOTATED_CDS"/>
    <property type="molecule type" value="Genomic_DNA"/>
</dbReference>
<dbReference type="EnsemblMetazoa" id="tetur09g05620.1">
    <property type="protein sequence ID" value="tetur09g05620.1"/>
    <property type="gene ID" value="tetur09g05620"/>
</dbReference>
<name>T1KE80_TETUR</name>
<reference evidence="2" key="1">
    <citation type="submission" date="2011-08" db="EMBL/GenBank/DDBJ databases">
        <authorList>
            <person name="Rombauts S."/>
        </authorList>
    </citation>
    <scope>NUCLEOTIDE SEQUENCE</scope>
    <source>
        <strain evidence="2">London</strain>
    </source>
</reference>
<dbReference type="AlphaFoldDB" id="T1KE80"/>
<evidence type="ECO:0000313" key="1">
    <source>
        <dbReference type="EnsemblMetazoa" id="tetur09g05620.1"/>
    </source>
</evidence>
<proteinExistence type="predicted"/>